<feature type="compositionally biased region" description="Polar residues" evidence="1">
    <location>
        <begin position="7"/>
        <end position="20"/>
    </location>
</feature>
<evidence type="ECO:0000313" key="2">
    <source>
        <dbReference type="EMBL" id="VDD98008.1"/>
    </source>
</evidence>
<protein>
    <submittedName>
        <fullName evidence="2 4">Uncharacterized protein</fullName>
    </submittedName>
</protein>
<dbReference type="AlphaFoldDB" id="A0A0N4VRG3"/>
<keyword evidence="3" id="KW-1185">Reference proteome</keyword>
<feature type="region of interest" description="Disordered" evidence="1">
    <location>
        <begin position="1"/>
        <end position="74"/>
    </location>
</feature>
<evidence type="ECO:0000313" key="3">
    <source>
        <dbReference type="Proteomes" id="UP000274131"/>
    </source>
</evidence>
<feature type="compositionally biased region" description="Polar residues" evidence="1">
    <location>
        <begin position="51"/>
        <end position="61"/>
    </location>
</feature>
<dbReference type="EMBL" id="UXUI01016733">
    <property type="protein sequence ID" value="VDD98008.1"/>
    <property type="molecule type" value="Genomic_DNA"/>
</dbReference>
<reference evidence="2 3" key="2">
    <citation type="submission" date="2018-10" db="EMBL/GenBank/DDBJ databases">
        <authorList>
            <consortium name="Pathogen Informatics"/>
        </authorList>
    </citation>
    <scope>NUCLEOTIDE SEQUENCE [LARGE SCALE GENOMIC DNA]</scope>
</reference>
<feature type="compositionally biased region" description="Basic residues" evidence="1">
    <location>
        <begin position="21"/>
        <end position="32"/>
    </location>
</feature>
<dbReference type="WBParaSite" id="EVEC_0001363201-mRNA-1">
    <property type="protein sequence ID" value="EVEC_0001363201-mRNA-1"/>
    <property type="gene ID" value="EVEC_0001363201"/>
</dbReference>
<gene>
    <name evidence="2" type="ORF">EVEC_LOCUS12759</name>
</gene>
<sequence length="74" mass="8055">MYPGSARSANASQSVTPLSTHKNRIHPVHGHVLRSLTPPDTPAVTAKVDDSTQTNDLSQVEPTRHSSRRDKEKG</sequence>
<evidence type="ECO:0000313" key="4">
    <source>
        <dbReference type="WBParaSite" id="EVEC_0001363201-mRNA-1"/>
    </source>
</evidence>
<dbReference type="OrthoDB" id="8062037at2759"/>
<accession>A0A0N4VRG3</accession>
<organism evidence="4">
    <name type="scientific">Enterobius vermicularis</name>
    <name type="common">Human pinworm</name>
    <dbReference type="NCBI Taxonomy" id="51028"/>
    <lineage>
        <taxon>Eukaryota</taxon>
        <taxon>Metazoa</taxon>
        <taxon>Ecdysozoa</taxon>
        <taxon>Nematoda</taxon>
        <taxon>Chromadorea</taxon>
        <taxon>Rhabditida</taxon>
        <taxon>Spirurina</taxon>
        <taxon>Oxyuridomorpha</taxon>
        <taxon>Oxyuroidea</taxon>
        <taxon>Oxyuridae</taxon>
        <taxon>Enterobius</taxon>
    </lineage>
</organism>
<proteinExistence type="predicted"/>
<evidence type="ECO:0000256" key="1">
    <source>
        <dbReference type="SAM" id="MobiDB-lite"/>
    </source>
</evidence>
<name>A0A0N4VRG3_ENTVE</name>
<reference evidence="4" key="1">
    <citation type="submission" date="2017-02" db="UniProtKB">
        <authorList>
            <consortium name="WormBaseParasite"/>
        </authorList>
    </citation>
    <scope>IDENTIFICATION</scope>
</reference>
<dbReference type="Proteomes" id="UP000274131">
    <property type="component" value="Unassembled WGS sequence"/>
</dbReference>